<dbReference type="PROSITE" id="PS50011">
    <property type="entry name" value="PROTEIN_KINASE_DOM"/>
    <property type="match status" value="1"/>
</dbReference>
<feature type="binding site" evidence="6">
    <location>
        <position position="53"/>
    </location>
    <ligand>
        <name>ATP</name>
        <dbReference type="ChEBI" id="CHEBI:30616"/>
    </ligand>
</feature>
<proteinExistence type="inferred from homology"/>
<keyword evidence="4 9" id="KW-0418">Kinase</keyword>
<evidence type="ECO:0000256" key="3">
    <source>
        <dbReference type="ARBA" id="ARBA00022741"/>
    </source>
</evidence>
<evidence type="ECO:0000256" key="4">
    <source>
        <dbReference type="ARBA" id="ARBA00022777"/>
    </source>
</evidence>
<dbReference type="Pfam" id="PF00069">
    <property type="entry name" value="Pkinase"/>
    <property type="match status" value="1"/>
</dbReference>
<dbReference type="SUPFAM" id="SSF56112">
    <property type="entry name" value="Protein kinase-like (PK-like)"/>
    <property type="match status" value="1"/>
</dbReference>
<dbReference type="InterPro" id="IPR017441">
    <property type="entry name" value="Protein_kinase_ATP_BS"/>
</dbReference>
<evidence type="ECO:0000256" key="1">
    <source>
        <dbReference type="ARBA" id="ARBA00010886"/>
    </source>
</evidence>
<evidence type="ECO:0000259" key="8">
    <source>
        <dbReference type="PROSITE" id="PS50011"/>
    </source>
</evidence>
<dbReference type="GO" id="GO:0004674">
    <property type="term" value="F:protein serine/threonine kinase activity"/>
    <property type="evidence" value="ECO:0007669"/>
    <property type="project" value="TreeGrafter"/>
</dbReference>
<dbReference type="PANTHER" id="PTHR43671:SF86">
    <property type="entry name" value="PROTEIN KINASE DOMAIN-CONTAINING PROTEIN"/>
    <property type="match status" value="1"/>
</dbReference>
<comment type="similarity">
    <text evidence="1">Belongs to the protein kinase superfamily. NEK Ser/Thr protein kinase family. NIMA subfamily.</text>
</comment>
<evidence type="ECO:0000313" key="9">
    <source>
        <dbReference type="EMBL" id="KAJ7207144.1"/>
    </source>
</evidence>
<dbReference type="Gene3D" id="1.10.510.10">
    <property type="entry name" value="Transferase(Phosphotransferase) domain 1"/>
    <property type="match status" value="1"/>
</dbReference>
<evidence type="ECO:0000256" key="7">
    <source>
        <dbReference type="SAM" id="MobiDB-lite"/>
    </source>
</evidence>
<dbReference type="PROSITE" id="PS00108">
    <property type="entry name" value="PROTEIN_KINASE_ST"/>
    <property type="match status" value="1"/>
</dbReference>
<keyword evidence="10" id="KW-1185">Reference proteome</keyword>
<keyword evidence="5 6" id="KW-0067">ATP-binding</keyword>
<feature type="domain" description="Protein kinase" evidence="8">
    <location>
        <begin position="20"/>
        <end position="281"/>
    </location>
</feature>
<dbReference type="InterPro" id="IPR000719">
    <property type="entry name" value="Prot_kinase_dom"/>
</dbReference>
<dbReference type="InterPro" id="IPR011009">
    <property type="entry name" value="Kinase-like_dom_sf"/>
</dbReference>
<evidence type="ECO:0000313" key="10">
    <source>
        <dbReference type="Proteomes" id="UP001219525"/>
    </source>
</evidence>
<name>A0AAD6VAB0_9AGAR</name>
<evidence type="ECO:0000256" key="6">
    <source>
        <dbReference type="PROSITE-ProRule" id="PRU10141"/>
    </source>
</evidence>
<dbReference type="InterPro" id="IPR008271">
    <property type="entry name" value="Ser/Thr_kinase_AS"/>
</dbReference>
<organism evidence="9 10">
    <name type="scientific">Mycena pura</name>
    <dbReference type="NCBI Taxonomy" id="153505"/>
    <lineage>
        <taxon>Eukaryota</taxon>
        <taxon>Fungi</taxon>
        <taxon>Dikarya</taxon>
        <taxon>Basidiomycota</taxon>
        <taxon>Agaricomycotina</taxon>
        <taxon>Agaricomycetes</taxon>
        <taxon>Agaricomycetidae</taxon>
        <taxon>Agaricales</taxon>
        <taxon>Marasmiineae</taxon>
        <taxon>Mycenaceae</taxon>
        <taxon>Mycena</taxon>
    </lineage>
</organism>
<sequence length="573" mass="62003">MPALDILPNLTGHLVDEGRLRLLEVLGAGAFGVVYKALDTTSPSHAPSYYAVKCLGSGTRYDKLEIELHTVCSPHPSVLAIHRQFWAEGYLCIVLELAACDLWALIDDGEFRNNNARVKKAFLQVLDAVRFCHDRGVYHRDLKPENILCCPDASSIRVADFGVAIDDELPSTSAGGSISYMTPESLSLGHGTETYEPAQSDVWACCIILLNMMSGGFPWRKATGSDGGWAAFLKDERYLHRKFPISDPLGKLLTQCFCPAPAARPDLIQLRFQIANMKELFRAPSDLLAIPLNLGLSAPSTPGASFSFHVSDYPSPSSTSAATSISVSLHPVRASDMGASPCDECGPARAYDSRPFADRVPAPAADSADPSEISPEVQDVLARIRVLLAALPRPSIDREPPAPPPPPPPISKTASHNPLRRFCRWIKKARRAYSRAASFHIPPALSSTKTRKSPKNIDITKDTLELASVGRKGRRKQEAGLQDHLLDRMMHGLHVFGSIAYPCGGSVVRSYETVRVMSSIGSNTSIGASESFGTSATKILAPVADKGPFELLKAQRAALVEEASDQIDNLSAQ</sequence>
<evidence type="ECO:0000256" key="5">
    <source>
        <dbReference type="ARBA" id="ARBA00022840"/>
    </source>
</evidence>
<dbReference type="PANTHER" id="PTHR43671">
    <property type="entry name" value="SERINE/THREONINE-PROTEIN KINASE NEK"/>
    <property type="match status" value="1"/>
</dbReference>
<dbReference type="EMBL" id="JARJCW010000037">
    <property type="protein sequence ID" value="KAJ7207144.1"/>
    <property type="molecule type" value="Genomic_DNA"/>
</dbReference>
<feature type="compositionally biased region" description="Pro residues" evidence="7">
    <location>
        <begin position="401"/>
        <end position="410"/>
    </location>
</feature>
<dbReference type="PROSITE" id="PS00107">
    <property type="entry name" value="PROTEIN_KINASE_ATP"/>
    <property type="match status" value="1"/>
</dbReference>
<protein>
    <submittedName>
        <fullName evidence="9">Kinase-like domain-containing protein</fullName>
    </submittedName>
</protein>
<keyword evidence="3 6" id="KW-0547">Nucleotide-binding</keyword>
<evidence type="ECO:0000256" key="2">
    <source>
        <dbReference type="ARBA" id="ARBA00022679"/>
    </source>
</evidence>
<gene>
    <name evidence="9" type="ORF">GGX14DRAFT_636455</name>
</gene>
<keyword evidence="2" id="KW-0808">Transferase</keyword>
<reference evidence="9" key="1">
    <citation type="submission" date="2023-03" db="EMBL/GenBank/DDBJ databases">
        <title>Massive genome expansion in bonnet fungi (Mycena s.s.) driven by repeated elements and novel gene families across ecological guilds.</title>
        <authorList>
            <consortium name="Lawrence Berkeley National Laboratory"/>
            <person name="Harder C.B."/>
            <person name="Miyauchi S."/>
            <person name="Viragh M."/>
            <person name="Kuo A."/>
            <person name="Thoen E."/>
            <person name="Andreopoulos B."/>
            <person name="Lu D."/>
            <person name="Skrede I."/>
            <person name="Drula E."/>
            <person name="Henrissat B."/>
            <person name="Morin E."/>
            <person name="Kohler A."/>
            <person name="Barry K."/>
            <person name="LaButti K."/>
            <person name="Morin E."/>
            <person name="Salamov A."/>
            <person name="Lipzen A."/>
            <person name="Mereny Z."/>
            <person name="Hegedus B."/>
            <person name="Baldrian P."/>
            <person name="Stursova M."/>
            <person name="Weitz H."/>
            <person name="Taylor A."/>
            <person name="Grigoriev I.V."/>
            <person name="Nagy L.G."/>
            <person name="Martin F."/>
            <person name="Kauserud H."/>
        </authorList>
    </citation>
    <scope>NUCLEOTIDE SEQUENCE</scope>
    <source>
        <strain evidence="9">9144</strain>
    </source>
</reference>
<dbReference type="AlphaFoldDB" id="A0AAD6VAB0"/>
<accession>A0AAD6VAB0</accession>
<dbReference type="Proteomes" id="UP001219525">
    <property type="component" value="Unassembled WGS sequence"/>
</dbReference>
<comment type="caution">
    <text evidence="9">The sequence shown here is derived from an EMBL/GenBank/DDBJ whole genome shotgun (WGS) entry which is preliminary data.</text>
</comment>
<dbReference type="GO" id="GO:0005524">
    <property type="term" value="F:ATP binding"/>
    <property type="evidence" value="ECO:0007669"/>
    <property type="project" value="UniProtKB-UniRule"/>
</dbReference>
<feature type="region of interest" description="Disordered" evidence="7">
    <location>
        <begin position="394"/>
        <end position="415"/>
    </location>
</feature>
<dbReference type="InterPro" id="IPR050660">
    <property type="entry name" value="NEK_Ser/Thr_kinase"/>
</dbReference>
<dbReference type="SMART" id="SM00220">
    <property type="entry name" value="S_TKc"/>
    <property type="match status" value="1"/>
</dbReference>